<accession>A0A0F9AKX3</accession>
<dbReference type="EMBL" id="LAZR01054162">
    <property type="protein sequence ID" value="KKK79144.1"/>
    <property type="molecule type" value="Genomic_DNA"/>
</dbReference>
<evidence type="ECO:0000313" key="1">
    <source>
        <dbReference type="EMBL" id="KKK79144.1"/>
    </source>
</evidence>
<reference evidence="1" key="1">
    <citation type="journal article" date="2015" name="Nature">
        <title>Complex archaea that bridge the gap between prokaryotes and eukaryotes.</title>
        <authorList>
            <person name="Spang A."/>
            <person name="Saw J.H."/>
            <person name="Jorgensen S.L."/>
            <person name="Zaremba-Niedzwiedzka K."/>
            <person name="Martijn J."/>
            <person name="Lind A.E."/>
            <person name="van Eijk R."/>
            <person name="Schleper C."/>
            <person name="Guy L."/>
            <person name="Ettema T.J."/>
        </authorList>
    </citation>
    <scope>NUCLEOTIDE SEQUENCE</scope>
</reference>
<organism evidence="1">
    <name type="scientific">marine sediment metagenome</name>
    <dbReference type="NCBI Taxonomy" id="412755"/>
    <lineage>
        <taxon>unclassified sequences</taxon>
        <taxon>metagenomes</taxon>
        <taxon>ecological metagenomes</taxon>
    </lineage>
</organism>
<proteinExistence type="predicted"/>
<protein>
    <submittedName>
        <fullName evidence="1">Uncharacterized protein</fullName>
    </submittedName>
</protein>
<name>A0A0F9AKX3_9ZZZZ</name>
<gene>
    <name evidence="1" type="ORF">LCGC14_2836460</name>
</gene>
<sequence length="58" mass="6600">MSIRVEFEADIPADATKEQVEEWIKYELGATGRIETVNPLSDHGLTAKWFTVRVTHRG</sequence>
<dbReference type="AlphaFoldDB" id="A0A0F9AKX3"/>
<comment type="caution">
    <text evidence="1">The sequence shown here is derived from an EMBL/GenBank/DDBJ whole genome shotgun (WGS) entry which is preliminary data.</text>
</comment>